<proteinExistence type="inferred from homology"/>
<evidence type="ECO:0000313" key="10">
    <source>
        <dbReference type="EMBL" id="KIW13597.1"/>
    </source>
</evidence>
<comment type="subcellular location">
    <subcellularLocation>
        <location evidence="1">Membrane</location>
        <topology evidence="1">Multi-pass membrane protein</topology>
    </subcellularLocation>
</comment>
<dbReference type="PANTHER" id="PTHR13533:SF1">
    <property type="entry name" value="N-ACETYLNEURAMINATE 9-O-ACETYLTRANSFERASE"/>
    <property type="match status" value="1"/>
</dbReference>
<dbReference type="GO" id="GO:0016740">
    <property type="term" value="F:transferase activity"/>
    <property type="evidence" value="ECO:0007669"/>
    <property type="project" value="UniProtKB-KW"/>
</dbReference>
<dbReference type="InterPro" id="IPR012419">
    <property type="entry name" value="Cas1_AcylTrans_dom"/>
</dbReference>
<organism evidence="10 11">
    <name type="scientific">Exophiala spinifera</name>
    <dbReference type="NCBI Taxonomy" id="91928"/>
    <lineage>
        <taxon>Eukaryota</taxon>
        <taxon>Fungi</taxon>
        <taxon>Dikarya</taxon>
        <taxon>Ascomycota</taxon>
        <taxon>Pezizomycotina</taxon>
        <taxon>Eurotiomycetes</taxon>
        <taxon>Chaetothyriomycetidae</taxon>
        <taxon>Chaetothyriales</taxon>
        <taxon>Herpotrichiellaceae</taxon>
        <taxon>Exophiala</taxon>
    </lineage>
</organism>
<evidence type="ECO:0000256" key="4">
    <source>
        <dbReference type="ARBA" id="ARBA00022692"/>
    </source>
</evidence>
<feature type="transmembrane region" description="Helical" evidence="8">
    <location>
        <begin position="512"/>
        <end position="531"/>
    </location>
</feature>
<keyword evidence="6 8" id="KW-0472">Membrane</keyword>
<dbReference type="Pfam" id="PF07779">
    <property type="entry name" value="Cas1_AcylT"/>
    <property type="match status" value="1"/>
</dbReference>
<feature type="transmembrane region" description="Helical" evidence="8">
    <location>
        <begin position="273"/>
        <end position="290"/>
    </location>
</feature>
<evidence type="ECO:0000259" key="9">
    <source>
        <dbReference type="Pfam" id="PF07779"/>
    </source>
</evidence>
<evidence type="ECO:0000313" key="11">
    <source>
        <dbReference type="Proteomes" id="UP000053328"/>
    </source>
</evidence>
<dbReference type="AlphaFoldDB" id="A0A0D1ZLA9"/>
<keyword evidence="5 8" id="KW-1133">Transmembrane helix</keyword>
<keyword evidence="4 8" id="KW-0812">Transmembrane</keyword>
<evidence type="ECO:0000256" key="3">
    <source>
        <dbReference type="ARBA" id="ARBA00022679"/>
    </source>
</evidence>
<feature type="transmembrane region" description="Helical" evidence="8">
    <location>
        <begin position="412"/>
        <end position="431"/>
    </location>
</feature>
<evidence type="ECO:0000256" key="7">
    <source>
        <dbReference type="ARBA" id="ARBA00023180"/>
    </source>
</evidence>
<feature type="transmembrane region" description="Helical" evidence="8">
    <location>
        <begin position="551"/>
        <end position="570"/>
    </location>
</feature>
<dbReference type="HOGENOM" id="CLU_008003_0_1_1"/>
<dbReference type="VEuPathDB" id="FungiDB:PV08_08786"/>
<evidence type="ECO:0000256" key="5">
    <source>
        <dbReference type="ARBA" id="ARBA00022989"/>
    </source>
</evidence>
<name>A0A0D1ZLA9_9EURO</name>
<dbReference type="OrthoDB" id="1932925at2759"/>
<dbReference type="GO" id="GO:0005975">
    <property type="term" value="P:carbohydrate metabolic process"/>
    <property type="evidence" value="ECO:0007669"/>
    <property type="project" value="UniProtKB-ARBA"/>
</dbReference>
<evidence type="ECO:0000256" key="6">
    <source>
        <dbReference type="ARBA" id="ARBA00023136"/>
    </source>
</evidence>
<feature type="transmembrane region" description="Helical" evidence="8">
    <location>
        <begin position="437"/>
        <end position="457"/>
    </location>
</feature>
<feature type="transmembrane region" description="Helical" evidence="8">
    <location>
        <begin position="469"/>
        <end position="492"/>
    </location>
</feature>
<feature type="transmembrane region" description="Helical" evidence="8">
    <location>
        <begin position="375"/>
        <end position="392"/>
    </location>
</feature>
<comment type="similarity">
    <text evidence="2">Belongs to the PC-esterase family. CASD1 subfamily.</text>
</comment>
<sequence length="744" mass="84318">MLHHGRWVEPVIGRNHGRVWAPPGCMLYQYKPSHIRSCLWNRSVSIRGDDTAHQLFQALLTSVDVSEVDSQWDSPGENITLLTNGSRMSSVWDEFLNSKQNLDMKPPDSVRAHTHSPALEVYRDHVEVSMNSAGLVALERSNRPRLDYVTDYEIDRRIPPFNGVKSLEVYSIMIDDWPSAWRHDNMSIVHEILSTQAEVLFNILCGNAVDRASNESRAYCCTTQEQPTLFLKILIWAGSCAAMCLALLPVSLWTNLSRSHSLGFLSPSACLRIFAPLATLWFAAIYCYVADRTVYFEKNPKVVDMGMFLVLIATALVAGLFTLKSAHPQETACREPNAAINVPLAMFLSRPQTEEWKGWMQIVILLYHHFGMSKLLWVYQFVRLLVASYLFMTGYGHTMYFLTLNDFSLRRVINVTLRTNLLNVLLAFVMGTQYDLYYFPALSTVWFLIIWITIPRVTSADLGILRGTAHILASAATVSIIIAHSHVVQGWLARIDSLGLHMVKIDPPEFLFRFRLDAYVVFAGMLAALVCSSYRYDGTRGHAISLFRNLVMMRLLLSVSVSVIVLYGVFCSKFTDKYSYNRWHPFLSPWPVMAYAILRNSTGRMRACHSRLFAWFGRCSLETFVLQYHIWLAADSRGLLRLGLANKLLHTYHVKWSFWLDLVDFSILTAAFLSVSNSTARAVSSLTRIFLRDDIEAAGIGPRPGNESLSTTLAKKSNKSGLRARVFAVLIALWVLNVASYFLE</sequence>
<evidence type="ECO:0000256" key="2">
    <source>
        <dbReference type="ARBA" id="ARBA00010666"/>
    </source>
</evidence>
<feature type="transmembrane region" description="Helical" evidence="8">
    <location>
        <begin position="302"/>
        <end position="321"/>
    </location>
</feature>
<dbReference type="GO" id="GO:0016020">
    <property type="term" value="C:membrane"/>
    <property type="evidence" value="ECO:0007669"/>
    <property type="project" value="UniProtKB-SubCell"/>
</dbReference>
<dbReference type="PANTHER" id="PTHR13533">
    <property type="entry name" value="N-ACETYLNEURAMINATE 9-O-ACETYLTRANSFERASE"/>
    <property type="match status" value="1"/>
</dbReference>
<evidence type="ECO:0000256" key="1">
    <source>
        <dbReference type="ARBA" id="ARBA00004141"/>
    </source>
</evidence>
<dbReference type="GeneID" id="27335869"/>
<feature type="transmembrane region" description="Helical" evidence="8">
    <location>
        <begin position="233"/>
        <end position="253"/>
    </location>
</feature>
<gene>
    <name evidence="10" type="ORF">PV08_08786</name>
</gene>
<dbReference type="EMBL" id="KN847497">
    <property type="protein sequence ID" value="KIW13597.1"/>
    <property type="molecule type" value="Genomic_DNA"/>
</dbReference>
<protein>
    <recommendedName>
        <fullName evidence="9">Cas1p 10 TM acyl transferase domain-containing protein</fullName>
    </recommendedName>
</protein>
<evidence type="ECO:0000256" key="8">
    <source>
        <dbReference type="SAM" id="Phobius"/>
    </source>
</evidence>
<feature type="transmembrane region" description="Helical" evidence="8">
    <location>
        <begin position="724"/>
        <end position="743"/>
    </location>
</feature>
<keyword evidence="3" id="KW-0808">Transferase</keyword>
<feature type="domain" description="Cas1p 10 TM acyl transferase" evidence="9">
    <location>
        <begin position="219"/>
        <end position="690"/>
    </location>
</feature>
<dbReference type="GO" id="GO:0005794">
    <property type="term" value="C:Golgi apparatus"/>
    <property type="evidence" value="ECO:0007669"/>
    <property type="project" value="UniProtKB-ARBA"/>
</dbReference>
<keyword evidence="11" id="KW-1185">Reference proteome</keyword>
<dbReference type="Proteomes" id="UP000053328">
    <property type="component" value="Unassembled WGS sequence"/>
</dbReference>
<accession>A0A0D1ZLA9</accession>
<keyword evidence="7" id="KW-0325">Glycoprotein</keyword>
<dbReference type="RefSeq" id="XP_016233813.1">
    <property type="nucleotide sequence ID" value="XM_016383110.1"/>
</dbReference>
<reference evidence="10 11" key="1">
    <citation type="submission" date="2015-01" db="EMBL/GenBank/DDBJ databases">
        <title>The Genome Sequence of Exophiala spinifera CBS89968.</title>
        <authorList>
            <consortium name="The Broad Institute Genomics Platform"/>
            <person name="Cuomo C."/>
            <person name="de Hoog S."/>
            <person name="Gorbushina A."/>
            <person name="Stielow B."/>
            <person name="Teixiera M."/>
            <person name="Abouelleil A."/>
            <person name="Chapman S.B."/>
            <person name="Priest M."/>
            <person name="Young S.K."/>
            <person name="Wortman J."/>
            <person name="Nusbaum C."/>
            <person name="Birren B."/>
        </authorList>
    </citation>
    <scope>NUCLEOTIDE SEQUENCE [LARGE SCALE GENOMIC DNA]</scope>
    <source>
        <strain evidence="10 11">CBS 89968</strain>
    </source>
</reference>